<dbReference type="EMBL" id="CP003703">
    <property type="protein sequence ID" value="AFN65371.1"/>
    <property type="molecule type" value="Genomic_DNA"/>
</dbReference>
<dbReference type="AlphaFoldDB" id="I6YBJ5"/>
<keyword evidence="2" id="KW-1185">Reference proteome</keyword>
<name>I6YBJ5_MYCWM</name>
<sequence length="209" mass="24077">MSLLVRTAQIFTIFGTGATIPFATKFSKGQTQVDLGGDIRLVSEDERQQEPVPQVEEKRDIQKGEVMQTVKKMMEKGDPRCFWLPHQEKTGLEFLMCVYSNQLTTPYLFHYDVNNQLKLGKQVRQVVQIVYDARPKRMQFKDGSSVDIPRSAKLYLTTRLLRPNITLSPESQCKVTGNQRNHKLFCADREVGEVHLVELHENNHQTISR</sequence>
<dbReference type="PATRIC" id="fig|1197325.3.peg.634"/>
<proteinExistence type="predicted"/>
<accession>I6YBJ5</accession>
<evidence type="ECO:0000313" key="2">
    <source>
        <dbReference type="Proteomes" id="UP000009005"/>
    </source>
</evidence>
<dbReference type="STRING" id="1197325.WEN_02940"/>
<gene>
    <name evidence="1" type="ordered locus">WEN_02940</name>
</gene>
<dbReference type="RefSeq" id="WP_014850080.1">
    <property type="nucleotide sequence ID" value="NC_018149.1"/>
</dbReference>
<dbReference type="OrthoDB" id="402795at2"/>
<reference evidence="1 2" key="1">
    <citation type="journal article" date="2012" name="J. Bacteriol.">
        <title>Complete genome sequence of Mycoplasma wenyonii strain Massachusetts.</title>
        <authorList>
            <person name="Dos Santos A.P."/>
            <person name="Guimaraes A.M."/>
            <person name="do Nascimento N.C."/>
            <person name="Sanmiguel P.J."/>
            <person name="Messick J.B."/>
        </authorList>
    </citation>
    <scope>NUCLEOTIDE SEQUENCE [LARGE SCALE GENOMIC DNA]</scope>
    <source>
        <strain evidence="1 2">Massachusetts</strain>
    </source>
</reference>
<organism evidence="1 2">
    <name type="scientific">Mycoplasma wenyonii (strain Massachusetts)</name>
    <name type="common">Eperythrozoon wenyonii</name>
    <dbReference type="NCBI Taxonomy" id="1197325"/>
    <lineage>
        <taxon>Bacteria</taxon>
        <taxon>Bacillati</taxon>
        <taxon>Mycoplasmatota</taxon>
        <taxon>Mollicutes</taxon>
        <taxon>Mycoplasmataceae</taxon>
        <taxon>Mycoplasma</taxon>
    </lineage>
</organism>
<dbReference type="KEGG" id="mwe:WEN_02940"/>
<dbReference type="Proteomes" id="UP000009005">
    <property type="component" value="Chromosome"/>
</dbReference>
<dbReference type="HOGENOM" id="CLU_106274_1_0_14"/>
<evidence type="ECO:0000313" key="1">
    <source>
        <dbReference type="EMBL" id="AFN65371.1"/>
    </source>
</evidence>
<protein>
    <submittedName>
        <fullName evidence="1">Uncharacterized protein</fullName>
    </submittedName>
</protein>